<gene>
    <name evidence="1" type="ORF">DCMF_04280</name>
</gene>
<dbReference type="Proteomes" id="UP000323521">
    <property type="component" value="Chromosome"/>
</dbReference>
<dbReference type="SUPFAM" id="SSF51366">
    <property type="entry name" value="Ribulose-phoshate binding barrel"/>
    <property type="match status" value="1"/>
</dbReference>
<proteinExistence type="predicted"/>
<organism evidence="1 2">
    <name type="scientific">Formimonas warabiya</name>
    <dbReference type="NCBI Taxonomy" id="1761012"/>
    <lineage>
        <taxon>Bacteria</taxon>
        <taxon>Bacillati</taxon>
        <taxon>Bacillota</taxon>
        <taxon>Clostridia</taxon>
        <taxon>Eubacteriales</taxon>
        <taxon>Peptococcaceae</taxon>
        <taxon>Candidatus Formimonas</taxon>
    </lineage>
</organism>
<dbReference type="InterPro" id="IPR011060">
    <property type="entry name" value="RibuloseP-bd_barrel"/>
</dbReference>
<dbReference type="RefSeq" id="WP_148133283.1">
    <property type="nucleotide sequence ID" value="NZ_CP017634.1"/>
</dbReference>
<sequence>MRLYFTGITSVEDARKAVAWGAAAIGIKMGYQERDVHPEKAREIFLKLPVFVSRVGIFANEKRYAIQELITFCRLDTLHFIGNEQPQDVARFQEHVLKTFKEEEFASIADYPVEGIVLHGKTHTLFQEKPTLFQEKLCILTGLRSEKEWCAAVKSCRPFALQLDLSDLNDETIEKLLKLS</sequence>
<dbReference type="EMBL" id="CP017634">
    <property type="protein sequence ID" value="ATW24100.1"/>
    <property type="molecule type" value="Genomic_DNA"/>
</dbReference>
<accession>A0A3G1KNU9</accession>
<dbReference type="KEGG" id="fwa:DCMF_04280"/>
<dbReference type="UniPathway" id="UPA00035">
    <property type="reaction ID" value="UER00042"/>
</dbReference>
<protein>
    <submittedName>
        <fullName evidence="1">Uncharacterized protein</fullName>
    </submittedName>
</protein>
<evidence type="ECO:0000313" key="1">
    <source>
        <dbReference type="EMBL" id="ATW24100.1"/>
    </source>
</evidence>
<keyword evidence="2" id="KW-1185">Reference proteome</keyword>
<dbReference type="GO" id="GO:0000162">
    <property type="term" value="P:L-tryptophan biosynthetic process"/>
    <property type="evidence" value="ECO:0007669"/>
    <property type="project" value="UniProtKB-UniPathway"/>
</dbReference>
<dbReference type="OrthoDB" id="9786954at2"/>
<reference evidence="1 2" key="1">
    <citation type="submission" date="2016-10" db="EMBL/GenBank/DDBJ databases">
        <title>Complete Genome Sequence of Peptococcaceae strain DCMF.</title>
        <authorList>
            <person name="Edwards R.J."/>
            <person name="Holland S.I."/>
            <person name="Deshpande N.P."/>
            <person name="Wong Y.K."/>
            <person name="Ertan H."/>
            <person name="Manefield M."/>
            <person name="Russell T.L."/>
            <person name="Lee M.J."/>
        </authorList>
    </citation>
    <scope>NUCLEOTIDE SEQUENCE [LARGE SCALE GENOMIC DNA]</scope>
    <source>
        <strain evidence="1 2">DCMF</strain>
    </source>
</reference>
<dbReference type="InterPro" id="IPR013785">
    <property type="entry name" value="Aldolase_TIM"/>
</dbReference>
<dbReference type="AlphaFoldDB" id="A0A3G1KNU9"/>
<name>A0A3G1KNU9_FORW1</name>
<dbReference type="Gene3D" id="3.20.20.70">
    <property type="entry name" value="Aldolase class I"/>
    <property type="match status" value="1"/>
</dbReference>
<dbReference type="GO" id="GO:0004640">
    <property type="term" value="F:phosphoribosylanthranilate isomerase activity"/>
    <property type="evidence" value="ECO:0007669"/>
    <property type="project" value="UniProtKB-EC"/>
</dbReference>
<evidence type="ECO:0000313" key="2">
    <source>
        <dbReference type="Proteomes" id="UP000323521"/>
    </source>
</evidence>